<name>A0ABS5P993_9FLAO</name>
<proteinExistence type="predicted"/>
<comment type="caution">
    <text evidence="2">The sequence shown here is derived from an EMBL/GenBank/DDBJ whole genome shotgun (WGS) entry which is preliminary data.</text>
</comment>
<dbReference type="InterPro" id="IPR007712">
    <property type="entry name" value="RelE/ParE_toxin"/>
</dbReference>
<protein>
    <submittedName>
        <fullName evidence="2">Type II toxin-antitoxin system RelE/ParE family toxin</fullName>
    </submittedName>
</protein>
<evidence type="ECO:0000256" key="1">
    <source>
        <dbReference type="ARBA" id="ARBA00022649"/>
    </source>
</evidence>
<dbReference type="Proteomes" id="UP000722625">
    <property type="component" value="Unassembled WGS sequence"/>
</dbReference>
<dbReference type="Gene3D" id="3.30.2310.20">
    <property type="entry name" value="RelE-like"/>
    <property type="match status" value="1"/>
</dbReference>
<reference evidence="2 3" key="1">
    <citation type="journal article" date="2018" name="Int. J. Syst. Evol. Microbiol.">
        <title>Flavobacterium chryseum sp. nov. and Flavobacterium psychroterrae sp. nov., novel environmental bacteria isolated from Antarctica.</title>
        <authorList>
            <person name="Kralova S."/>
            <person name="Svec P."/>
            <person name="Busse H.J."/>
            <person name="Stankova E."/>
            <person name="Vaczi P."/>
            <person name="Sedlacek I."/>
        </authorList>
    </citation>
    <scope>NUCLEOTIDE SEQUENCE [LARGE SCALE GENOMIC DNA]</scope>
    <source>
        <strain evidence="2 3">CCM 8827</strain>
    </source>
</reference>
<dbReference type="EMBL" id="JAGYVZ010000005">
    <property type="protein sequence ID" value="MBS7230883.1"/>
    <property type="molecule type" value="Genomic_DNA"/>
</dbReference>
<accession>A0ABS5P993</accession>
<evidence type="ECO:0000313" key="2">
    <source>
        <dbReference type="EMBL" id="MBS7230883.1"/>
    </source>
</evidence>
<gene>
    <name evidence="2" type="ORF">KHA90_07585</name>
</gene>
<dbReference type="SUPFAM" id="SSF143011">
    <property type="entry name" value="RelE-like"/>
    <property type="match status" value="1"/>
</dbReference>
<dbReference type="RefSeq" id="WP_213297107.1">
    <property type="nucleotide sequence ID" value="NZ_JAGYVZ010000005.1"/>
</dbReference>
<evidence type="ECO:0000313" key="3">
    <source>
        <dbReference type="Proteomes" id="UP000722625"/>
    </source>
</evidence>
<keyword evidence="1" id="KW-1277">Toxin-antitoxin system</keyword>
<keyword evidence="3" id="KW-1185">Reference proteome</keyword>
<organism evidence="2 3">
    <name type="scientific">Flavobacterium psychroterrae</name>
    <dbReference type="NCBI Taxonomy" id="2133767"/>
    <lineage>
        <taxon>Bacteria</taxon>
        <taxon>Pseudomonadati</taxon>
        <taxon>Bacteroidota</taxon>
        <taxon>Flavobacteriia</taxon>
        <taxon>Flavobacteriales</taxon>
        <taxon>Flavobacteriaceae</taxon>
        <taxon>Flavobacterium</taxon>
    </lineage>
</organism>
<dbReference type="InterPro" id="IPR035093">
    <property type="entry name" value="RelE/ParE_toxin_dom_sf"/>
</dbReference>
<sequence length="100" mass="12017">MEKEIIWSITAQNQLEKIYFSLLKESKTEHIPIKVINEITNSVTILIKNWEIYEVDEMKILNNGTYRAFQIYNYRISYRITSNTIRILRIRHTSRNPKAL</sequence>
<dbReference type="Pfam" id="PF05016">
    <property type="entry name" value="ParE_toxin"/>
    <property type="match status" value="1"/>
</dbReference>